<gene>
    <name evidence="2" type="ORF">O3P69_009342</name>
</gene>
<comment type="caution">
    <text evidence="2">The sequence shown here is derived from an EMBL/GenBank/DDBJ whole genome shotgun (WGS) entry which is preliminary data.</text>
</comment>
<name>A0AAW0TCS4_SCYPA</name>
<keyword evidence="3" id="KW-1185">Reference proteome</keyword>
<organism evidence="2 3">
    <name type="scientific">Scylla paramamosain</name>
    <name type="common">Mud crab</name>
    <dbReference type="NCBI Taxonomy" id="85552"/>
    <lineage>
        <taxon>Eukaryota</taxon>
        <taxon>Metazoa</taxon>
        <taxon>Ecdysozoa</taxon>
        <taxon>Arthropoda</taxon>
        <taxon>Crustacea</taxon>
        <taxon>Multicrustacea</taxon>
        <taxon>Malacostraca</taxon>
        <taxon>Eumalacostraca</taxon>
        <taxon>Eucarida</taxon>
        <taxon>Decapoda</taxon>
        <taxon>Pleocyemata</taxon>
        <taxon>Brachyura</taxon>
        <taxon>Eubrachyura</taxon>
        <taxon>Portunoidea</taxon>
        <taxon>Portunidae</taxon>
        <taxon>Portuninae</taxon>
        <taxon>Scylla</taxon>
    </lineage>
</organism>
<feature type="region of interest" description="Disordered" evidence="1">
    <location>
        <begin position="91"/>
        <end position="118"/>
    </location>
</feature>
<dbReference type="Proteomes" id="UP001487740">
    <property type="component" value="Unassembled WGS sequence"/>
</dbReference>
<dbReference type="EMBL" id="JARAKH010000035">
    <property type="protein sequence ID" value="KAK8384467.1"/>
    <property type="molecule type" value="Genomic_DNA"/>
</dbReference>
<reference evidence="2 3" key="1">
    <citation type="submission" date="2023-03" db="EMBL/GenBank/DDBJ databases">
        <title>High-quality genome of Scylla paramamosain provides insights in environmental adaptation.</title>
        <authorList>
            <person name="Zhang L."/>
        </authorList>
    </citation>
    <scope>NUCLEOTIDE SEQUENCE [LARGE SCALE GENOMIC DNA]</scope>
    <source>
        <strain evidence="2">LZ_2023a</strain>
        <tissue evidence="2">Muscle</tissue>
    </source>
</reference>
<evidence type="ECO:0000313" key="2">
    <source>
        <dbReference type="EMBL" id="KAK8384467.1"/>
    </source>
</evidence>
<accession>A0AAW0TCS4</accession>
<protein>
    <submittedName>
        <fullName evidence="2">Uncharacterized protein</fullName>
    </submittedName>
</protein>
<feature type="compositionally biased region" description="Pro residues" evidence="1">
    <location>
        <begin position="93"/>
        <end position="109"/>
    </location>
</feature>
<evidence type="ECO:0000256" key="1">
    <source>
        <dbReference type="SAM" id="MobiDB-lite"/>
    </source>
</evidence>
<proteinExistence type="predicted"/>
<sequence>MIVTGDWLRVMVQLVEAGGGLKEGLGLAGGAGGLLSTPRSLHPQPLDHHGPQRARQCHGRLHCSVRLVPQPCPALFTVPLVAVGVLRELPASQPAPVPPRPAPCRPEPQPSHDITSPATLGSCEAWQGIMSG</sequence>
<evidence type="ECO:0000313" key="3">
    <source>
        <dbReference type="Proteomes" id="UP001487740"/>
    </source>
</evidence>
<dbReference type="AlphaFoldDB" id="A0AAW0TCS4"/>